<feature type="transmembrane region" description="Helical" evidence="1">
    <location>
        <begin position="181"/>
        <end position="200"/>
    </location>
</feature>
<feature type="transmembrane region" description="Helical" evidence="1">
    <location>
        <begin position="87"/>
        <end position="108"/>
    </location>
</feature>
<comment type="caution">
    <text evidence="2">The sequence shown here is derived from an EMBL/GenBank/DDBJ whole genome shotgun (WGS) entry which is preliminary data.</text>
</comment>
<keyword evidence="3" id="KW-1185">Reference proteome</keyword>
<proteinExistence type="predicted"/>
<organism evidence="2 3">
    <name type="scientific">Adhaeribacter terrigena</name>
    <dbReference type="NCBI Taxonomy" id="2793070"/>
    <lineage>
        <taxon>Bacteria</taxon>
        <taxon>Pseudomonadati</taxon>
        <taxon>Bacteroidota</taxon>
        <taxon>Cytophagia</taxon>
        <taxon>Cytophagales</taxon>
        <taxon>Hymenobacteraceae</taxon>
        <taxon>Adhaeribacter</taxon>
    </lineage>
</organism>
<dbReference type="RefSeq" id="WP_200504466.1">
    <property type="nucleotide sequence ID" value="NZ_JAEHFX010000001.1"/>
</dbReference>
<accession>A0ABS1BXS3</accession>
<feature type="transmembrane region" description="Helical" evidence="1">
    <location>
        <begin position="9"/>
        <end position="33"/>
    </location>
</feature>
<keyword evidence="1" id="KW-1133">Transmembrane helix</keyword>
<gene>
    <name evidence="2" type="ORF">I5M27_02640</name>
</gene>
<feature type="transmembrane region" description="Helical" evidence="1">
    <location>
        <begin position="128"/>
        <end position="152"/>
    </location>
</feature>
<keyword evidence="1" id="KW-0812">Transmembrane</keyword>
<feature type="transmembrane region" description="Helical" evidence="1">
    <location>
        <begin position="53"/>
        <end position="75"/>
    </location>
</feature>
<evidence type="ECO:0000256" key="1">
    <source>
        <dbReference type="SAM" id="Phobius"/>
    </source>
</evidence>
<reference evidence="2 3" key="1">
    <citation type="submission" date="2020-12" db="EMBL/GenBank/DDBJ databases">
        <title>Bacterial novel species Adhaeribacter sp. BT258 isolated from soil.</title>
        <authorList>
            <person name="Jung H.-Y."/>
        </authorList>
    </citation>
    <scope>NUCLEOTIDE SEQUENCE [LARGE SCALE GENOMIC DNA]</scope>
    <source>
        <strain evidence="2 3">BT258</strain>
    </source>
</reference>
<dbReference type="EMBL" id="JAEHFX010000001">
    <property type="protein sequence ID" value="MBK0401864.1"/>
    <property type="molecule type" value="Genomic_DNA"/>
</dbReference>
<evidence type="ECO:0000313" key="3">
    <source>
        <dbReference type="Proteomes" id="UP000644147"/>
    </source>
</evidence>
<sequence length="207" mass="23062">MLSPLLRKVFLTTHITLSVGWLGAVAAFLAIALMGLVSQDTMQVRSAYITMEWVGWFVIVPACLGSLATGLIQSLGTNWGLFRHKWIVVKLLMTVACTILLFLHMQPISYLADVASNADISTIELRKLRIQLITDAGAALLVLLVITSISVFKPWGRTRFSFGKQTINITKGKGNKPWRLYIIYGLISLIILLFIIFHLYTGGIKHF</sequence>
<evidence type="ECO:0000313" key="2">
    <source>
        <dbReference type="EMBL" id="MBK0401864.1"/>
    </source>
</evidence>
<protein>
    <recommendedName>
        <fullName evidence="4">DUF2269 domain-containing protein</fullName>
    </recommendedName>
</protein>
<keyword evidence="1" id="KW-0472">Membrane</keyword>
<dbReference type="Proteomes" id="UP000644147">
    <property type="component" value="Unassembled WGS sequence"/>
</dbReference>
<evidence type="ECO:0008006" key="4">
    <source>
        <dbReference type="Google" id="ProtNLM"/>
    </source>
</evidence>
<name>A0ABS1BXS3_9BACT</name>